<evidence type="ECO:0000256" key="2">
    <source>
        <dbReference type="SAM" id="Phobius"/>
    </source>
</evidence>
<dbReference type="SUPFAM" id="SSF49452">
    <property type="entry name" value="Starch-binding domain-like"/>
    <property type="match status" value="1"/>
</dbReference>
<reference evidence="3 4" key="1">
    <citation type="submission" date="2019-02" db="EMBL/GenBank/DDBJ databases">
        <title>Deep-cultivation of Planctomycetes and their phenomic and genomic characterization uncovers novel biology.</title>
        <authorList>
            <person name="Wiegand S."/>
            <person name="Jogler M."/>
            <person name="Boedeker C."/>
            <person name="Pinto D."/>
            <person name="Vollmers J."/>
            <person name="Rivas-Marin E."/>
            <person name="Kohn T."/>
            <person name="Peeters S.H."/>
            <person name="Heuer A."/>
            <person name="Rast P."/>
            <person name="Oberbeckmann S."/>
            <person name="Bunk B."/>
            <person name="Jeske O."/>
            <person name="Meyerdierks A."/>
            <person name="Storesund J.E."/>
            <person name="Kallscheuer N."/>
            <person name="Luecker S."/>
            <person name="Lage O.M."/>
            <person name="Pohl T."/>
            <person name="Merkel B.J."/>
            <person name="Hornburger P."/>
            <person name="Mueller R.-W."/>
            <person name="Bruemmer F."/>
            <person name="Labrenz M."/>
            <person name="Spormann A.M."/>
            <person name="Op den Camp H."/>
            <person name="Overmann J."/>
            <person name="Amann R."/>
            <person name="Jetten M.S.M."/>
            <person name="Mascher T."/>
            <person name="Medema M.H."/>
            <person name="Devos D.P."/>
            <person name="Kaster A.-K."/>
            <person name="Ovreas L."/>
            <person name="Rohde M."/>
            <person name="Galperin M.Y."/>
            <person name="Jogler C."/>
        </authorList>
    </citation>
    <scope>NUCLEOTIDE SEQUENCE [LARGE SCALE GENOMIC DNA]</scope>
    <source>
        <strain evidence="3 4">Poly30</strain>
    </source>
</reference>
<dbReference type="GO" id="GO:0030246">
    <property type="term" value="F:carbohydrate binding"/>
    <property type="evidence" value="ECO:0007669"/>
    <property type="project" value="InterPro"/>
</dbReference>
<evidence type="ECO:0008006" key="5">
    <source>
        <dbReference type="Google" id="ProtNLM"/>
    </source>
</evidence>
<dbReference type="Proteomes" id="UP000320390">
    <property type="component" value="Chromosome"/>
</dbReference>
<keyword evidence="2" id="KW-0812">Transmembrane</keyword>
<evidence type="ECO:0000256" key="1">
    <source>
        <dbReference type="SAM" id="MobiDB-lite"/>
    </source>
</evidence>
<proteinExistence type="predicted"/>
<keyword evidence="2" id="KW-0472">Membrane</keyword>
<keyword evidence="2" id="KW-1133">Transmembrane helix</keyword>
<accession>A0A518F0Q3</accession>
<dbReference type="EMBL" id="CP036434">
    <property type="protein sequence ID" value="QDV09923.1"/>
    <property type="molecule type" value="Genomic_DNA"/>
</dbReference>
<organism evidence="3 4">
    <name type="scientific">Saltatorellus ferox</name>
    <dbReference type="NCBI Taxonomy" id="2528018"/>
    <lineage>
        <taxon>Bacteria</taxon>
        <taxon>Pseudomonadati</taxon>
        <taxon>Planctomycetota</taxon>
        <taxon>Planctomycetia</taxon>
        <taxon>Planctomycetia incertae sedis</taxon>
        <taxon>Saltatorellus</taxon>
    </lineage>
</organism>
<feature type="compositionally biased region" description="Low complexity" evidence="1">
    <location>
        <begin position="46"/>
        <end position="56"/>
    </location>
</feature>
<protein>
    <recommendedName>
        <fullName evidence="5">Carboxypeptidase regulatory-like domain-containing protein</fullName>
    </recommendedName>
</protein>
<name>A0A518F0Q3_9BACT</name>
<feature type="compositionally biased region" description="Low complexity" evidence="1">
    <location>
        <begin position="91"/>
        <end position="100"/>
    </location>
</feature>
<dbReference type="InterPro" id="IPR013784">
    <property type="entry name" value="Carb-bd-like_fold"/>
</dbReference>
<keyword evidence="4" id="KW-1185">Reference proteome</keyword>
<sequence length="373" mass="40036">MIHRNTVHRNTVHRQAGRLRAGILVALVAVAAGGLAALGLLEPAGAPGAASGVAPGERQLSPKVDPADRLGAANRGDRQGLPAEVNSGADRAPATAPAAREPAEETAQWTLQLTILDSARQPIQDARFDVVGPGDVNVLWKRLDGRLEFRVDRPGEYVLTLDGPESDREDVAPFTTAVHRWQAQPGQPETRAEVVLHRAARIVGSFECTDGSSPESAGIDIFHVATEEWSTAAAIDDGTFVSSWMPAGEVIIYSRNGSWSDTDLKDREVLNLSEGQSHAYHGTLAPAIDLTGSVVDTAGRPLASVAVKVRDERNPIYTESVLSEPDGSFLCDGLYPGVYLLSMPKSVDTPDVRFEVRRGTTRVDMGNLVFRRE</sequence>
<gene>
    <name evidence="3" type="ORF">Poly30_54840</name>
</gene>
<feature type="transmembrane region" description="Helical" evidence="2">
    <location>
        <begin position="21"/>
        <end position="41"/>
    </location>
</feature>
<evidence type="ECO:0000313" key="4">
    <source>
        <dbReference type="Proteomes" id="UP000320390"/>
    </source>
</evidence>
<dbReference type="AlphaFoldDB" id="A0A518F0Q3"/>
<feature type="region of interest" description="Disordered" evidence="1">
    <location>
        <begin position="46"/>
        <end position="105"/>
    </location>
</feature>
<evidence type="ECO:0000313" key="3">
    <source>
        <dbReference type="EMBL" id="QDV09923.1"/>
    </source>
</evidence>